<gene>
    <name evidence="1" type="ORF">SYV04_00745</name>
</gene>
<proteinExistence type="predicted"/>
<protein>
    <submittedName>
        <fullName evidence="1">Ig-like domain-containing protein</fullName>
    </submittedName>
</protein>
<dbReference type="SUPFAM" id="SSF49299">
    <property type="entry name" value="PKD domain"/>
    <property type="match status" value="1"/>
</dbReference>
<evidence type="ECO:0000313" key="2">
    <source>
        <dbReference type="Proteomes" id="UP001291309"/>
    </source>
</evidence>
<organism evidence="1 2">
    <name type="scientific">Hyalangium rubrum</name>
    <dbReference type="NCBI Taxonomy" id="3103134"/>
    <lineage>
        <taxon>Bacteria</taxon>
        <taxon>Pseudomonadati</taxon>
        <taxon>Myxococcota</taxon>
        <taxon>Myxococcia</taxon>
        <taxon>Myxococcales</taxon>
        <taxon>Cystobacterineae</taxon>
        <taxon>Archangiaceae</taxon>
        <taxon>Hyalangium</taxon>
    </lineage>
</organism>
<reference evidence="1 2" key="1">
    <citation type="submission" date="2023-12" db="EMBL/GenBank/DDBJ databases">
        <title>the genome sequence of Hyalangium sp. s54d21.</title>
        <authorList>
            <person name="Zhang X."/>
        </authorList>
    </citation>
    <scope>NUCLEOTIDE SEQUENCE [LARGE SCALE GENOMIC DNA]</scope>
    <source>
        <strain evidence="2">s54d21</strain>
    </source>
</reference>
<sequence>MHAAHSTRWLPRTSLHAVLLLSLGWIACQSGGDEDAEVPTNVRVTGGVAAGESVTGARTLQATAEDDSGTVAKVEFSVSGKPACADEVAKDSGATFSCTWDSSTTLAGSHQLTARAYDAAGNATRSEPLSFTVPANSVPTVSGVTATRSALDEGSSTTLSVVASDPDGDSLTYTWTQSPLIPSGTFEGEAGATRTWKAPILSRNTRFILKVTVSDRRGGTAEATTAVDVANVAALNRAPILDENVTAPTTRLIAGDAVTLFIGATDLDGDPLSYSWTTIPAGRGSFTSTEASVVQWRSPDLREDTTYSFQVTVSDGTASETRSVQVPVHLPTYSADIQPIWSPTCTTCHTGAGPSGSLNLQEANSYASLVNRNGSAACGTFARVLPGEPDESLLVLKISGDGCGGRMPQLDTSYFDTNPGELIRIRSWILAGAPNN</sequence>
<accession>A0ABU5GV16</accession>
<comment type="caution">
    <text evidence="1">The sequence shown here is derived from an EMBL/GenBank/DDBJ whole genome shotgun (WGS) entry which is preliminary data.</text>
</comment>
<dbReference type="Gene3D" id="2.60.40.10">
    <property type="entry name" value="Immunoglobulins"/>
    <property type="match status" value="3"/>
</dbReference>
<evidence type="ECO:0000313" key="1">
    <source>
        <dbReference type="EMBL" id="MDY7224881.1"/>
    </source>
</evidence>
<dbReference type="Pfam" id="PF17957">
    <property type="entry name" value="Big_7"/>
    <property type="match status" value="1"/>
</dbReference>
<dbReference type="EMBL" id="JAXIVS010000001">
    <property type="protein sequence ID" value="MDY7224881.1"/>
    <property type="molecule type" value="Genomic_DNA"/>
</dbReference>
<dbReference type="InterPro" id="IPR035986">
    <property type="entry name" value="PKD_dom_sf"/>
</dbReference>
<dbReference type="Proteomes" id="UP001291309">
    <property type="component" value="Unassembled WGS sequence"/>
</dbReference>
<keyword evidence="2" id="KW-1185">Reference proteome</keyword>
<dbReference type="Pfam" id="PF17963">
    <property type="entry name" value="Big_9"/>
    <property type="match status" value="2"/>
</dbReference>
<name>A0ABU5GV16_9BACT</name>
<dbReference type="InterPro" id="IPR013783">
    <property type="entry name" value="Ig-like_fold"/>
</dbReference>